<dbReference type="GO" id="GO:0005886">
    <property type="term" value="C:plasma membrane"/>
    <property type="evidence" value="ECO:0007669"/>
    <property type="project" value="UniProtKB-SubCell"/>
</dbReference>
<sequence>MGKISNKASLAGLLIALGIIYGDIGTSPLYVMSAIIAGRPISEDLIIGSVSCIIWTLTLQTTVKYVILTLQADNKGEGGIFSLYALVRRQRKWLVVAAMLGGAALLADGMITPPITVTSAIEELGRQDFFRPIVDANPNVIMYIVLGILCALFFVQQFGTASIGKFFGPIMFVWFCMLAVLGISKISYDFEMFKALNPYYAIKLLVTYPKGFWLLGAVFLCTTGAEALYSDLGHCGKWNIRYSWIFVKTALILNYLGQGAWLLAKHHGAVFATEKLLKDSKFMLEFPNAQELINPFYGIMPHWFIIAGIVIATAAAIIASQALISGSFTLISEAMRLNLWPKLKIVYPTEERGQLYIPGINLLLFLGCTGVVLYFQESSNMEAAYGLAITMCMIATSILFANYLVSKRTPPYLIYLYLVVYLGIEFSFLFANLEKFPHGGFVSLIIAGGLFTIMYIWFRSRKIKNRYVEFVRMDHYIPQIQELSNDRTVPKHATHLVYMTSANNPKEIEHKIIYSILNRKPKRADIYWFIHVDTLDDPYTCEYSVDHIIPNDIIRVEFRLGFRIEPRINLMFRKVVADLVANKEVNITSRYESLERNNVVGDFQFIVMEKYLSQDNELPIVERIIMKLYFWVKEISLSEERGFGLDSASVTVEKFPLIVSPVTNLRLKRIEVD</sequence>
<feature type="transmembrane region" description="Helical" evidence="11">
    <location>
        <begin position="412"/>
        <end position="433"/>
    </location>
</feature>
<evidence type="ECO:0000256" key="6">
    <source>
        <dbReference type="ARBA" id="ARBA00022847"/>
    </source>
</evidence>
<comment type="function">
    <text evidence="11">Transport of potassium into the cell. Likely operates as a K(+):H(+) symporter.</text>
</comment>
<evidence type="ECO:0000256" key="1">
    <source>
        <dbReference type="ARBA" id="ARBA00004141"/>
    </source>
</evidence>
<keyword evidence="15" id="KW-1185">Reference proteome</keyword>
<feature type="domain" description="K+ potassium transporter integral membrane" evidence="12">
    <location>
        <begin position="14"/>
        <end position="470"/>
    </location>
</feature>
<comment type="caution">
    <text evidence="11">Lacks conserved residue(s) required for the propagation of feature annotation.</text>
</comment>
<keyword evidence="2 11" id="KW-0813">Transport</keyword>
<dbReference type="Pfam" id="PF02705">
    <property type="entry name" value="K_trans"/>
    <property type="match status" value="1"/>
</dbReference>
<keyword evidence="7 11" id="KW-0630">Potassium</keyword>
<dbReference type="EMBL" id="JAHSPG010000003">
    <property type="protein sequence ID" value="MBV4356961.1"/>
    <property type="molecule type" value="Genomic_DNA"/>
</dbReference>
<evidence type="ECO:0000256" key="4">
    <source>
        <dbReference type="ARBA" id="ARBA00022538"/>
    </source>
</evidence>
<keyword evidence="8 11" id="KW-1133">Transmembrane helix</keyword>
<dbReference type="InterPro" id="IPR003855">
    <property type="entry name" value="K+_transporter"/>
</dbReference>
<feature type="domain" description="K+ potassium transporter C-terminal" evidence="13">
    <location>
        <begin position="494"/>
        <end position="650"/>
    </location>
</feature>
<proteinExistence type="inferred from homology"/>
<evidence type="ECO:0000256" key="10">
    <source>
        <dbReference type="ARBA" id="ARBA00023136"/>
    </source>
</evidence>
<evidence type="ECO:0000256" key="8">
    <source>
        <dbReference type="ARBA" id="ARBA00022989"/>
    </source>
</evidence>
<evidence type="ECO:0000256" key="2">
    <source>
        <dbReference type="ARBA" id="ARBA00022448"/>
    </source>
</evidence>
<dbReference type="PANTHER" id="PTHR30540">
    <property type="entry name" value="OSMOTIC STRESS POTASSIUM TRANSPORTER"/>
    <property type="match status" value="1"/>
</dbReference>
<dbReference type="InterPro" id="IPR053951">
    <property type="entry name" value="K_trans_N"/>
</dbReference>
<dbReference type="GO" id="GO:0015079">
    <property type="term" value="F:potassium ion transmembrane transporter activity"/>
    <property type="evidence" value="ECO:0007669"/>
    <property type="project" value="UniProtKB-UniRule"/>
</dbReference>
<name>A0A9E2S6G1_9BACT</name>
<keyword evidence="9 11" id="KW-0406">Ion transport</keyword>
<feature type="transmembrane region" description="Helical" evidence="11">
    <location>
        <begin position="93"/>
        <end position="116"/>
    </location>
</feature>
<evidence type="ECO:0000259" key="12">
    <source>
        <dbReference type="Pfam" id="PF02705"/>
    </source>
</evidence>
<accession>A0A9E2S6G1</accession>
<feature type="transmembrane region" description="Helical" evidence="11">
    <location>
        <begin position="167"/>
        <end position="188"/>
    </location>
</feature>
<dbReference type="Proteomes" id="UP000812270">
    <property type="component" value="Unassembled WGS sequence"/>
</dbReference>
<evidence type="ECO:0000256" key="9">
    <source>
        <dbReference type="ARBA" id="ARBA00023065"/>
    </source>
</evidence>
<keyword evidence="6 11" id="KW-0769">Symport</keyword>
<dbReference type="AlphaFoldDB" id="A0A9E2S6G1"/>
<feature type="transmembrane region" description="Helical" evidence="11">
    <location>
        <begin position="387"/>
        <end position="405"/>
    </location>
</feature>
<feature type="transmembrane region" description="Helical" evidence="11">
    <location>
        <begin position="136"/>
        <end position="155"/>
    </location>
</feature>
<dbReference type="InterPro" id="IPR053952">
    <property type="entry name" value="K_trans_C"/>
</dbReference>
<evidence type="ECO:0000256" key="3">
    <source>
        <dbReference type="ARBA" id="ARBA00022475"/>
    </source>
</evidence>
<keyword evidence="5 11" id="KW-0812">Transmembrane</keyword>
<feature type="transmembrane region" description="Helical" evidence="11">
    <location>
        <begin position="46"/>
        <end position="72"/>
    </location>
</feature>
<dbReference type="InterPro" id="IPR023051">
    <property type="entry name" value="Kup"/>
</dbReference>
<dbReference type="PANTHER" id="PTHR30540:SF83">
    <property type="entry name" value="K+ POTASSIUM TRANSPORTER"/>
    <property type="match status" value="1"/>
</dbReference>
<feature type="transmembrane region" description="Helical" evidence="11">
    <location>
        <begin position="303"/>
        <end position="332"/>
    </location>
</feature>
<keyword evidence="10 11" id="KW-0472">Membrane</keyword>
<comment type="subcellular location">
    <subcellularLocation>
        <location evidence="11">Cell membrane</location>
        <topology evidence="11">Multi-pass membrane protein</topology>
    </subcellularLocation>
    <subcellularLocation>
        <location evidence="1">Membrane</location>
        <topology evidence="1">Multi-pass membrane protein</topology>
    </subcellularLocation>
</comment>
<evidence type="ECO:0000259" key="13">
    <source>
        <dbReference type="Pfam" id="PF22776"/>
    </source>
</evidence>
<comment type="caution">
    <text evidence="14">The sequence shown here is derived from an EMBL/GenBank/DDBJ whole genome shotgun (WGS) entry which is preliminary data.</text>
</comment>
<evidence type="ECO:0000256" key="5">
    <source>
        <dbReference type="ARBA" id="ARBA00022692"/>
    </source>
</evidence>
<feature type="transmembrane region" description="Helical" evidence="11">
    <location>
        <begin position="439"/>
        <end position="458"/>
    </location>
</feature>
<evidence type="ECO:0000313" key="14">
    <source>
        <dbReference type="EMBL" id="MBV4356961.1"/>
    </source>
</evidence>
<keyword evidence="4 11" id="KW-0633">Potassium transport</keyword>
<protein>
    <recommendedName>
        <fullName evidence="11">Probable potassium transport system protein Kup</fullName>
    </recommendedName>
</protein>
<keyword evidence="3 11" id="KW-1003">Cell membrane</keyword>
<evidence type="ECO:0000256" key="7">
    <source>
        <dbReference type="ARBA" id="ARBA00022958"/>
    </source>
</evidence>
<dbReference type="GO" id="GO:0015293">
    <property type="term" value="F:symporter activity"/>
    <property type="evidence" value="ECO:0007669"/>
    <property type="project" value="UniProtKB-UniRule"/>
</dbReference>
<comment type="similarity">
    <text evidence="11">Belongs to the HAK/KUP transporter (TC 2.A.72) family.</text>
</comment>
<gene>
    <name evidence="11" type="primary">kup</name>
    <name evidence="14" type="ORF">KTO63_07390</name>
</gene>
<dbReference type="Pfam" id="PF22776">
    <property type="entry name" value="K_trans_C"/>
    <property type="match status" value="1"/>
</dbReference>
<evidence type="ECO:0000313" key="15">
    <source>
        <dbReference type="Proteomes" id="UP000812270"/>
    </source>
</evidence>
<organism evidence="14 15">
    <name type="scientific">Pinibacter aurantiacus</name>
    <dbReference type="NCBI Taxonomy" id="2851599"/>
    <lineage>
        <taxon>Bacteria</taxon>
        <taxon>Pseudomonadati</taxon>
        <taxon>Bacteroidota</taxon>
        <taxon>Chitinophagia</taxon>
        <taxon>Chitinophagales</taxon>
        <taxon>Chitinophagaceae</taxon>
        <taxon>Pinibacter</taxon>
    </lineage>
</organism>
<feature type="transmembrane region" description="Helical" evidence="11">
    <location>
        <begin position="242"/>
        <end position="264"/>
    </location>
</feature>
<dbReference type="HAMAP" id="MF_01522">
    <property type="entry name" value="Kup"/>
    <property type="match status" value="1"/>
</dbReference>
<evidence type="ECO:0000256" key="11">
    <source>
        <dbReference type="HAMAP-Rule" id="MF_01522"/>
    </source>
</evidence>
<feature type="transmembrane region" description="Helical" evidence="11">
    <location>
        <begin position="353"/>
        <end position="375"/>
    </location>
</feature>
<reference evidence="14" key="1">
    <citation type="submission" date="2021-06" db="EMBL/GenBank/DDBJ databases">
        <authorList>
            <person name="Huq M.A."/>
        </authorList>
    </citation>
    <scope>NUCLEOTIDE SEQUENCE</scope>
    <source>
        <strain evidence="14">MAH-26</strain>
    </source>
</reference>
<comment type="catalytic activity">
    <reaction evidence="11">
        <text>K(+)(in) + H(+)(in) = K(+)(out) + H(+)(out)</text>
        <dbReference type="Rhea" id="RHEA:28490"/>
        <dbReference type="ChEBI" id="CHEBI:15378"/>
        <dbReference type="ChEBI" id="CHEBI:29103"/>
    </reaction>
</comment>